<dbReference type="CDD" id="cd02440">
    <property type="entry name" value="AdoMet_MTases"/>
    <property type="match status" value="1"/>
</dbReference>
<dbReference type="Proteomes" id="UP001195963">
    <property type="component" value="Unassembled WGS sequence"/>
</dbReference>
<evidence type="ECO:0000256" key="1">
    <source>
        <dbReference type="ARBA" id="ARBA00005189"/>
    </source>
</evidence>
<dbReference type="PANTHER" id="PTHR44307:SF2">
    <property type="entry name" value="PHOSPHOETHANOLAMINE METHYLTRANSFERASE ISOFORM X1"/>
    <property type="match status" value="1"/>
</dbReference>
<dbReference type="PANTHER" id="PTHR44307">
    <property type="entry name" value="PHOSPHOETHANOLAMINE METHYLTRANSFERASE"/>
    <property type="match status" value="1"/>
</dbReference>
<evidence type="ECO:0000256" key="3">
    <source>
        <dbReference type="ARBA" id="ARBA00022679"/>
    </source>
</evidence>
<organism evidence="7 8">
    <name type="scientific">Shewanella nanhaiensis</name>
    <dbReference type="NCBI Taxonomy" id="2864872"/>
    <lineage>
        <taxon>Bacteria</taxon>
        <taxon>Pseudomonadati</taxon>
        <taxon>Pseudomonadota</taxon>
        <taxon>Gammaproteobacteria</taxon>
        <taxon>Alteromonadales</taxon>
        <taxon>Shewanellaceae</taxon>
        <taxon>Shewanella</taxon>
    </lineage>
</organism>
<keyword evidence="8" id="KW-1185">Reference proteome</keyword>
<accession>A0ABS7E2L9</accession>
<comment type="pathway">
    <text evidence="1">Lipid metabolism.</text>
</comment>
<evidence type="ECO:0000313" key="8">
    <source>
        <dbReference type="Proteomes" id="UP001195963"/>
    </source>
</evidence>
<evidence type="ECO:0000256" key="2">
    <source>
        <dbReference type="ARBA" id="ARBA00022603"/>
    </source>
</evidence>
<comment type="pathway">
    <text evidence="4">Phospholipid metabolism.</text>
</comment>
<comment type="catalytic activity">
    <reaction evidence="5">
        <text>phosphoethanolamine + S-adenosyl-L-methionine = N-methylethanolamine phosphate + S-adenosyl-L-homocysteine + H(+)</text>
        <dbReference type="Rhea" id="RHEA:20365"/>
        <dbReference type="ChEBI" id="CHEBI:15378"/>
        <dbReference type="ChEBI" id="CHEBI:57781"/>
        <dbReference type="ChEBI" id="CHEBI:57856"/>
        <dbReference type="ChEBI" id="CHEBI:58190"/>
        <dbReference type="ChEBI" id="CHEBI:59789"/>
        <dbReference type="EC" id="2.1.1.103"/>
    </reaction>
    <physiologicalReaction direction="left-to-right" evidence="5">
        <dbReference type="Rhea" id="RHEA:20366"/>
    </physiologicalReaction>
</comment>
<reference evidence="7 8" key="1">
    <citation type="submission" date="2021-07" db="EMBL/GenBank/DDBJ databases">
        <title>Shewanella sp. nov, isolated from SCS.</title>
        <authorList>
            <person name="Cao W.R."/>
        </authorList>
    </citation>
    <scope>NUCLEOTIDE SEQUENCE [LARGE SCALE GENOMIC DNA]</scope>
    <source>
        <strain evidence="7 8">NR704-98</strain>
    </source>
</reference>
<comment type="caution">
    <text evidence="7">The sequence shown here is derived from an EMBL/GenBank/DDBJ whole genome shotgun (WGS) entry which is preliminary data.</text>
</comment>
<dbReference type="Gene3D" id="3.40.50.150">
    <property type="entry name" value="Vaccinia Virus protein VP39"/>
    <property type="match status" value="1"/>
</dbReference>
<evidence type="ECO:0000256" key="4">
    <source>
        <dbReference type="ARBA" id="ARBA00025707"/>
    </source>
</evidence>
<dbReference type="InterPro" id="IPR041698">
    <property type="entry name" value="Methyltransf_25"/>
</dbReference>
<dbReference type="RefSeq" id="WP_220109419.1">
    <property type="nucleotide sequence ID" value="NZ_JAHZST010000005.1"/>
</dbReference>
<dbReference type="GO" id="GO:0008168">
    <property type="term" value="F:methyltransferase activity"/>
    <property type="evidence" value="ECO:0007669"/>
    <property type="project" value="UniProtKB-KW"/>
</dbReference>
<evidence type="ECO:0000313" key="7">
    <source>
        <dbReference type="EMBL" id="MBW8183844.1"/>
    </source>
</evidence>
<feature type="domain" description="Methyltransferase" evidence="6">
    <location>
        <begin position="47"/>
        <end position="139"/>
    </location>
</feature>
<dbReference type="Pfam" id="PF13649">
    <property type="entry name" value="Methyltransf_25"/>
    <property type="match status" value="1"/>
</dbReference>
<gene>
    <name evidence="7" type="ORF">K0625_09190</name>
</gene>
<dbReference type="EMBL" id="JAHZST010000005">
    <property type="protein sequence ID" value="MBW8183844.1"/>
    <property type="molecule type" value="Genomic_DNA"/>
</dbReference>
<keyword evidence="2 7" id="KW-0489">Methyltransferase</keyword>
<keyword evidence="3" id="KW-0808">Transferase</keyword>
<name>A0ABS7E2L9_9GAMM</name>
<evidence type="ECO:0000256" key="5">
    <source>
        <dbReference type="ARBA" id="ARBA00047622"/>
    </source>
</evidence>
<dbReference type="GO" id="GO:0032259">
    <property type="term" value="P:methylation"/>
    <property type="evidence" value="ECO:0007669"/>
    <property type="project" value="UniProtKB-KW"/>
</dbReference>
<sequence>MDKYRLSVNTFNKFAQQYQDKYMDLSLYDDTFELFCQLINQKVCPEIFEIACGPGNISRFLIERCDEIKLHGIDLAPNMVTLAKENNPSGHFEVMDCRDISQIDHLFDAIMCGFCLPYIARADAETLIKNSANLLKKEGIIYLSTMEGDYTKSKLDTSSSGDQMYTHYHSAEHLCDHLESNGFTVLDIKRKAIPEQSDTSINDLFIIAKWGLSS</sequence>
<protein>
    <submittedName>
        <fullName evidence="7">Methyltransferase domain-containing protein</fullName>
    </submittedName>
</protein>
<evidence type="ECO:0000259" key="6">
    <source>
        <dbReference type="Pfam" id="PF13649"/>
    </source>
</evidence>
<dbReference type="InterPro" id="IPR029063">
    <property type="entry name" value="SAM-dependent_MTases_sf"/>
</dbReference>
<dbReference type="SUPFAM" id="SSF53335">
    <property type="entry name" value="S-adenosyl-L-methionine-dependent methyltransferases"/>
    <property type="match status" value="1"/>
</dbReference>
<proteinExistence type="predicted"/>